<protein>
    <recommendedName>
        <fullName evidence="4">C3H1-type domain-containing protein</fullName>
    </recommendedName>
</protein>
<gene>
    <name evidence="5" type="ORF">PILCRDRAFT_157689</name>
</gene>
<organism evidence="5 6">
    <name type="scientific">Piloderma croceum (strain F 1598)</name>
    <dbReference type="NCBI Taxonomy" id="765440"/>
    <lineage>
        <taxon>Eukaryota</taxon>
        <taxon>Fungi</taxon>
        <taxon>Dikarya</taxon>
        <taxon>Basidiomycota</taxon>
        <taxon>Agaricomycotina</taxon>
        <taxon>Agaricomycetes</taxon>
        <taxon>Agaricomycetidae</taxon>
        <taxon>Atheliales</taxon>
        <taxon>Atheliaceae</taxon>
        <taxon>Piloderma</taxon>
    </lineage>
</organism>
<evidence type="ECO:0000259" key="4">
    <source>
        <dbReference type="PROSITE" id="PS50103"/>
    </source>
</evidence>
<dbReference type="PANTHER" id="PTHR37543:SF1">
    <property type="entry name" value="CCCH ZINC FINGER DNA BINDING PROTEIN (AFU_ORTHOLOGUE AFUA_5G12760)"/>
    <property type="match status" value="1"/>
</dbReference>
<evidence type="ECO:0000256" key="3">
    <source>
        <dbReference type="SAM" id="MobiDB-lite"/>
    </source>
</evidence>
<feature type="zinc finger region" description="C3H1-type" evidence="1">
    <location>
        <begin position="476"/>
        <end position="504"/>
    </location>
</feature>
<keyword evidence="2" id="KW-0175">Coiled coil</keyword>
<keyword evidence="1" id="KW-0863">Zinc-finger</keyword>
<feature type="compositionally biased region" description="Polar residues" evidence="3">
    <location>
        <begin position="376"/>
        <end position="394"/>
    </location>
</feature>
<dbReference type="Gene3D" id="4.10.1000.10">
    <property type="entry name" value="Zinc finger, CCCH-type"/>
    <property type="match status" value="1"/>
</dbReference>
<dbReference type="InterPro" id="IPR057683">
    <property type="entry name" value="DUF7923"/>
</dbReference>
<evidence type="ECO:0000313" key="5">
    <source>
        <dbReference type="EMBL" id="KIM90970.1"/>
    </source>
</evidence>
<dbReference type="STRING" id="765440.A0A0C3G3U1"/>
<evidence type="ECO:0000313" key="6">
    <source>
        <dbReference type="Proteomes" id="UP000054166"/>
    </source>
</evidence>
<name>A0A0C3G3U1_PILCF</name>
<dbReference type="PROSITE" id="PS50103">
    <property type="entry name" value="ZF_C3H1"/>
    <property type="match status" value="2"/>
</dbReference>
<feature type="coiled-coil region" evidence="2">
    <location>
        <begin position="57"/>
        <end position="95"/>
    </location>
</feature>
<feature type="domain" description="C3H1-type" evidence="4">
    <location>
        <begin position="437"/>
        <end position="464"/>
    </location>
</feature>
<dbReference type="EMBL" id="KN832972">
    <property type="protein sequence ID" value="KIM90970.1"/>
    <property type="molecule type" value="Genomic_DNA"/>
</dbReference>
<evidence type="ECO:0000256" key="2">
    <source>
        <dbReference type="SAM" id="Coils"/>
    </source>
</evidence>
<accession>A0A0C3G3U1</accession>
<dbReference type="Proteomes" id="UP000054166">
    <property type="component" value="Unassembled WGS sequence"/>
</dbReference>
<feature type="zinc finger region" description="C3H1-type" evidence="1">
    <location>
        <begin position="437"/>
        <end position="464"/>
    </location>
</feature>
<keyword evidence="1" id="KW-0479">Metal-binding</keyword>
<feature type="compositionally biased region" description="Polar residues" evidence="3">
    <location>
        <begin position="330"/>
        <end position="357"/>
    </location>
</feature>
<dbReference type="OrthoDB" id="2270193at2759"/>
<reference evidence="6" key="2">
    <citation type="submission" date="2015-01" db="EMBL/GenBank/DDBJ databases">
        <title>Evolutionary Origins and Diversification of the Mycorrhizal Mutualists.</title>
        <authorList>
            <consortium name="DOE Joint Genome Institute"/>
            <consortium name="Mycorrhizal Genomics Consortium"/>
            <person name="Kohler A."/>
            <person name="Kuo A."/>
            <person name="Nagy L.G."/>
            <person name="Floudas D."/>
            <person name="Copeland A."/>
            <person name="Barry K.W."/>
            <person name="Cichocki N."/>
            <person name="Veneault-Fourrey C."/>
            <person name="LaButti K."/>
            <person name="Lindquist E.A."/>
            <person name="Lipzen A."/>
            <person name="Lundell T."/>
            <person name="Morin E."/>
            <person name="Murat C."/>
            <person name="Riley R."/>
            <person name="Ohm R."/>
            <person name="Sun H."/>
            <person name="Tunlid A."/>
            <person name="Henrissat B."/>
            <person name="Grigoriev I.V."/>
            <person name="Hibbett D.S."/>
            <person name="Martin F."/>
        </authorList>
    </citation>
    <scope>NUCLEOTIDE SEQUENCE [LARGE SCALE GENOMIC DNA]</scope>
    <source>
        <strain evidence="6">F 1598</strain>
    </source>
</reference>
<sequence length="533" mass="58766">MESRTDSHTDTMERRGAIDLHLNHLIQEISGLLTNESLYCQRIEELSTDLQAFKAAYTSSEKSKREVEDKLQKLQQEFEKDKHDLENQIATLKGSERRVICLVDGDGAIFSPDLLAKGQEGGLAAAKMLAESVRQDFSSKYQLDQFHLWVYVFYNKRGLVDAIGRAGLSAAKQKFEDFVFGFNQAAERFVMVDVGSGKEAADAKIKVILEDNIRLPQTNKILFGGQLLCNTLFMAFVDVLLAGCHDNGYTTSLRSLITAGFQNKLVLLRGYTESATGIDELGLPSMTIPQLFIPDKLNTSHGPLSSLKPVRSRSASVADSFPQVPRTITPLPSSSLQSSCTLVEDSQSTIPLRSSPEQELDPLPFATETVAPPTGPQSYKSALQAVQQVQTRASTPELDAAGSSASSDTSYELLTDPRGSPSPSRARHVNPNIPLSKHKPPPCTLFYLANCKHGIDCKYGHDYILEDDHYETIRENAKKAPCPAKNRNEICTFGDSCCYGHVCPLTTKCHFNAQGRCKFRGTGMHKETSTMMI</sequence>
<dbReference type="GO" id="GO:0008270">
    <property type="term" value="F:zinc ion binding"/>
    <property type="evidence" value="ECO:0007669"/>
    <property type="project" value="UniProtKB-KW"/>
</dbReference>
<evidence type="ECO:0000256" key="1">
    <source>
        <dbReference type="PROSITE-ProRule" id="PRU00723"/>
    </source>
</evidence>
<dbReference type="InParanoid" id="A0A0C3G3U1"/>
<dbReference type="AlphaFoldDB" id="A0A0C3G3U1"/>
<proteinExistence type="predicted"/>
<dbReference type="HOGENOM" id="CLU_031811_1_1_1"/>
<reference evidence="5 6" key="1">
    <citation type="submission" date="2014-04" db="EMBL/GenBank/DDBJ databases">
        <authorList>
            <consortium name="DOE Joint Genome Institute"/>
            <person name="Kuo A."/>
            <person name="Tarkka M."/>
            <person name="Buscot F."/>
            <person name="Kohler A."/>
            <person name="Nagy L.G."/>
            <person name="Floudas D."/>
            <person name="Copeland A."/>
            <person name="Barry K.W."/>
            <person name="Cichocki N."/>
            <person name="Veneault-Fourrey C."/>
            <person name="LaButti K."/>
            <person name="Lindquist E.A."/>
            <person name="Lipzen A."/>
            <person name="Lundell T."/>
            <person name="Morin E."/>
            <person name="Murat C."/>
            <person name="Sun H."/>
            <person name="Tunlid A."/>
            <person name="Henrissat B."/>
            <person name="Grigoriev I.V."/>
            <person name="Hibbett D.S."/>
            <person name="Martin F."/>
            <person name="Nordberg H.P."/>
            <person name="Cantor M.N."/>
            <person name="Hua S.X."/>
        </authorList>
    </citation>
    <scope>NUCLEOTIDE SEQUENCE [LARGE SCALE GENOMIC DNA]</scope>
    <source>
        <strain evidence="5 6">F 1598</strain>
    </source>
</reference>
<feature type="region of interest" description="Disordered" evidence="3">
    <location>
        <begin position="328"/>
        <end position="434"/>
    </location>
</feature>
<feature type="domain" description="C3H1-type" evidence="4">
    <location>
        <begin position="476"/>
        <end position="504"/>
    </location>
</feature>
<keyword evidence="1" id="KW-0862">Zinc</keyword>
<keyword evidence="6" id="KW-1185">Reference proteome</keyword>
<dbReference type="PANTHER" id="PTHR37543">
    <property type="entry name" value="CCCH ZINC FINGER DNA BINDING PROTEIN (AFU_ORTHOLOGUE AFUA_5G12760)"/>
    <property type="match status" value="1"/>
</dbReference>
<dbReference type="Pfam" id="PF25540">
    <property type="entry name" value="DUF7923"/>
    <property type="match status" value="2"/>
</dbReference>
<dbReference type="InterPro" id="IPR000571">
    <property type="entry name" value="Znf_CCCH"/>
</dbReference>